<feature type="region of interest" description="Disordered" evidence="8">
    <location>
        <begin position="1663"/>
        <end position="1883"/>
    </location>
</feature>
<proteinExistence type="inferred from homology"/>
<keyword evidence="4" id="KW-0067">ATP-binding</keyword>
<evidence type="ECO:0000256" key="4">
    <source>
        <dbReference type="ARBA" id="ARBA00022840"/>
    </source>
</evidence>
<comment type="caution">
    <text evidence="6">Lacks conserved residue(s) required for the propagation of feature annotation.</text>
</comment>
<evidence type="ECO:0000256" key="6">
    <source>
        <dbReference type="PROSITE-ProRule" id="PRU00283"/>
    </source>
</evidence>
<dbReference type="InterPro" id="IPR001752">
    <property type="entry name" value="Kinesin_motor_dom"/>
</dbReference>
<feature type="compositionally biased region" description="Low complexity" evidence="8">
    <location>
        <begin position="535"/>
        <end position="544"/>
    </location>
</feature>
<accession>A0A0G4IF29</accession>
<dbReference type="InterPro" id="IPR019821">
    <property type="entry name" value="Kinesin_motor_CS"/>
</dbReference>
<feature type="compositionally biased region" description="Pro residues" evidence="8">
    <location>
        <begin position="1722"/>
        <end position="1739"/>
    </location>
</feature>
<protein>
    <recommendedName>
        <fullName evidence="9">Kinesin motor domain-containing protein</fullName>
    </recommendedName>
</protein>
<keyword evidence="3" id="KW-0547">Nucleotide-binding</keyword>
<dbReference type="EMBL" id="CDMZ01005920">
    <property type="protein sequence ID" value="CEM55879.1"/>
    <property type="molecule type" value="Genomic_DNA"/>
</dbReference>
<feature type="compositionally biased region" description="Basic and acidic residues" evidence="8">
    <location>
        <begin position="941"/>
        <end position="956"/>
    </location>
</feature>
<dbReference type="GO" id="GO:0005524">
    <property type="term" value="F:ATP binding"/>
    <property type="evidence" value="ECO:0007669"/>
    <property type="project" value="UniProtKB-KW"/>
</dbReference>
<evidence type="ECO:0000256" key="7">
    <source>
        <dbReference type="SAM" id="Coils"/>
    </source>
</evidence>
<keyword evidence="5 7" id="KW-0175">Coiled coil</keyword>
<feature type="domain" description="Kinesin motor" evidence="9">
    <location>
        <begin position="1"/>
        <end position="372"/>
    </location>
</feature>
<dbReference type="GO" id="GO:0003777">
    <property type="term" value="F:microtubule motor activity"/>
    <property type="evidence" value="ECO:0007669"/>
    <property type="project" value="InterPro"/>
</dbReference>
<evidence type="ECO:0000313" key="10">
    <source>
        <dbReference type="EMBL" id="CEM55879.1"/>
    </source>
</evidence>
<evidence type="ECO:0000256" key="5">
    <source>
        <dbReference type="ARBA" id="ARBA00023054"/>
    </source>
</evidence>
<feature type="compositionally biased region" description="Low complexity" evidence="8">
    <location>
        <begin position="1"/>
        <end position="19"/>
    </location>
</feature>
<evidence type="ECO:0000256" key="3">
    <source>
        <dbReference type="ARBA" id="ARBA00022741"/>
    </source>
</evidence>
<feature type="compositionally biased region" description="Pro residues" evidence="8">
    <location>
        <begin position="1456"/>
        <end position="1470"/>
    </location>
</feature>
<feature type="compositionally biased region" description="Polar residues" evidence="8">
    <location>
        <begin position="1756"/>
        <end position="1777"/>
    </location>
</feature>
<feature type="compositionally biased region" description="Polar residues" evidence="8">
    <location>
        <begin position="1223"/>
        <end position="1237"/>
    </location>
</feature>
<comment type="subcellular location">
    <subcellularLocation>
        <location evidence="1">Cytoplasm</location>
    </subcellularLocation>
</comment>
<dbReference type="InterPro" id="IPR036961">
    <property type="entry name" value="Kinesin_motor_dom_sf"/>
</dbReference>
<feature type="compositionally biased region" description="Gly residues" evidence="8">
    <location>
        <begin position="769"/>
        <end position="778"/>
    </location>
</feature>
<dbReference type="SMART" id="SM00129">
    <property type="entry name" value="KISc"/>
    <property type="match status" value="1"/>
</dbReference>
<name>A0A0G4IF29_9ALVE</name>
<reference evidence="10" key="1">
    <citation type="submission" date="2014-11" db="EMBL/GenBank/DDBJ databases">
        <authorList>
            <person name="Otto D Thomas"/>
            <person name="Naeem Raeece"/>
        </authorList>
    </citation>
    <scope>NUCLEOTIDE SEQUENCE</scope>
</reference>
<evidence type="ECO:0000259" key="9">
    <source>
        <dbReference type="PROSITE" id="PS50067"/>
    </source>
</evidence>
<dbReference type="GO" id="GO:0007018">
    <property type="term" value="P:microtubule-based movement"/>
    <property type="evidence" value="ECO:0007669"/>
    <property type="project" value="InterPro"/>
</dbReference>
<dbReference type="PANTHER" id="PTHR47969:SF15">
    <property type="entry name" value="CHROMOSOME-ASSOCIATED KINESIN KIF4A-RELATED"/>
    <property type="match status" value="1"/>
</dbReference>
<feature type="region of interest" description="Disordered" evidence="8">
    <location>
        <begin position="1100"/>
        <end position="1651"/>
    </location>
</feature>
<evidence type="ECO:0000256" key="2">
    <source>
        <dbReference type="ARBA" id="ARBA00022490"/>
    </source>
</evidence>
<dbReference type="InterPro" id="IPR027640">
    <property type="entry name" value="Kinesin-like_fam"/>
</dbReference>
<dbReference type="GO" id="GO:0007052">
    <property type="term" value="P:mitotic spindle organization"/>
    <property type="evidence" value="ECO:0007669"/>
    <property type="project" value="TreeGrafter"/>
</dbReference>
<dbReference type="GO" id="GO:0051231">
    <property type="term" value="P:spindle elongation"/>
    <property type="evidence" value="ECO:0007669"/>
    <property type="project" value="TreeGrafter"/>
</dbReference>
<feature type="coiled-coil region" evidence="7">
    <location>
        <begin position="1008"/>
        <end position="1099"/>
    </location>
</feature>
<feature type="region of interest" description="Disordered" evidence="8">
    <location>
        <begin position="411"/>
        <end position="460"/>
    </location>
</feature>
<dbReference type="Pfam" id="PF00225">
    <property type="entry name" value="Kinesin"/>
    <property type="match status" value="2"/>
</dbReference>
<dbReference type="GO" id="GO:0005737">
    <property type="term" value="C:cytoplasm"/>
    <property type="evidence" value="ECO:0007669"/>
    <property type="project" value="UniProtKB-SubCell"/>
</dbReference>
<feature type="region of interest" description="Disordered" evidence="8">
    <location>
        <begin position="1"/>
        <end position="28"/>
    </location>
</feature>
<keyword evidence="2" id="KW-0963">Cytoplasm</keyword>
<feature type="compositionally biased region" description="Low complexity" evidence="8">
    <location>
        <begin position="652"/>
        <end position="668"/>
    </location>
</feature>
<feature type="compositionally biased region" description="Basic and acidic residues" evidence="8">
    <location>
        <begin position="412"/>
        <end position="423"/>
    </location>
</feature>
<feature type="compositionally biased region" description="Polar residues" evidence="8">
    <location>
        <begin position="1689"/>
        <end position="1702"/>
    </location>
</feature>
<dbReference type="PROSITE" id="PS00411">
    <property type="entry name" value="KINESIN_MOTOR_1"/>
    <property type="match status" value="1"/>
</dbReference>
<feature type="compositionally biased region" description="Low complexity" evidence="8">
    <location>
        <begin position="620"/>
        <end position="631"/>
    </location>
</feature>
<feature type="compositionally biased region" description="Low complexity" evidence="8">
    <location>
        <begin position="916"/>
        <end position="931"/>
    </location>
</feature>
<comment type="similarity">
    <text evidence="6">Belongs to the TRAFAC class myosin-kinesin ATPase superfamily. Kinesin family.</text>
</comment>
<feature type="region of interest" description="Disordered" evidence="8">
    <location>
        <begin position="535"/>
        <end position="565"/>
    </location>
</feature>
<feature type="compositionally biased region" description="Polar residues" evidence="8">
    <location>
        <begin position="1632"/>
        <end position="1643"/>
    </location>
</feature>
<feature type="region of interest" description="Disordered" evidence="8">
    <location>
        <begin position="580"/>
        <end position="782"/>
    </location>
</feature>
<feature type="compositionally biased region" description="Low complexity" evidence="8">
    <location>
        <begin position="1740"/>
        <end position="1752"/>
    </location>
</feature>
<feature type="compositionally biased region" description="Polar residues" evidence="8">
    <location>
        <begin position="1137"/>
        <end position="1146"/>
    </location>
</feature>
<dbReference type="GO" id="GO:0008017">
    <property type="term" value="F:microtubule binding"/>
    <property type="evidence" value="ECO:0007669"/>
    <property type="project" value="InterPro"/>
</dbReference>
<feature type="compositionally biased region" description="Low complexity" evidence="8">
    <location>
        <begin position="1542"/>
        <end position="1553"/>
    </location>
</feature>
<feature type="region of interest" description="Disordered" evidence="8">
    <location>
        <begin position="164"/>
        <end position="235"/>
    </location>
</feature>
<dbReference type="PROSITE" id="PS50067">
    <property type="entry name" value="KINESIN_MOTOR_2"/>
    <property type="match status" value="1"/>
</dbReference>
<feature type="compositionally biased region" description="Low complexity" evidence="8">
    <location>
        <begin position="1590"/>
        <end position="1607"/>
    </location>
</feature>
<evidence type="ECO:0000256" key="8">
    <source>
        <dbReference type="SAM" id="MobiDB-lite"/>
    </source>
</evidence>
<feature type="compositionally biased region" description="Low complexity" evidence="8">
    <location>
        <begin position="1787"/>
        <end position="1800"/>
    </location>
</feature>
<feature type="compositionally biased region" description="Basic and acidic residues" evidence="8">
    <location>
        <begin position="1201"/>
        <end position="1219"/>
    </location>
</feature>
<feature type="compositionally biased region" description="Basic and acidic residues" evidence="8">
    <location>
        <begin position="685"/>
        <end position="698"/>
    </location>
</feature>
<dbReference type="GO" id="GO:0005875">
    <property type="term" value="C:microtubule associated complex"/>
    <property type="evidence" value="ECO:0007669"/>
    <property type="project" value="TreeGrafter"/>
</dbReference>
<dbReference type="InterPro" id="IPR027417">
    <property type="entry name" value="P-loop_NTPase"/>
</dbReference>
<feature type="compositionally biased region" description="Polar residues" evidence="8">
    <location>
        <begin position="225"/>
        <end position="234"/>
    </location>
</feature>
<feature type="compositionally biased region" description="Basic and acidic residues" evidence="8">
    <location>
        <begin position="1328"/>
        <end position="1338"/>
    </location>
</feature>
<dbReference type="SUPFAM" id="SSF52540">
    <property type="entry name" value="P-loop containing nucleoside triphosphate hydrolases"/>
    <property type="match status" value="1"/>
</dbReference>
<feature type="compositionally biased region" description="Low complexity" evidence="8">
    <location>
        <begin position="1710"/>
        <end position="1721"/>
    </location>
</feature>
<gene>
    <name evidence="10" type="ORF">Cvel_2449</name>
</gene>
<feature type="compositionally biased region" description="Basic and acidic residues" evidence="8">
    <location>
        <begin position="1663"/>
        <end position="1679"/>
    </location>
</feature>
<feature type="region of interest" description="Disordered" evidence="8">
    <location>
        <begin position="879"/>
        <end position="957"/>
    </location>
</feature>
<evidence type="ECO:0000256" key="1">
    <source>
        <dbReference type="ARBA" id="ARBA00004496"/>
    </source>
</evidence>
<dbReference type="VEuPathDB" id="CryptoDB:Cvel_2449"/>
<sequence>MGTSLEASGVRSSSPSSSLERSKRERDSDAFAFDPSRFEEAGIIPRVIVDIFKRIEEAKKQAGGGSAAAVEYTVGVCFLEIHNEDVKDLLHPETPSRQIAIREDFNGNILVTGVQVETVDSVSSLMSALMRGMHFRATAATNVNERSSRSHAIFSVLIEQSRASPLHQEGEDKGTKETGPAAGAGAGVAGDREHGENQSGCPSPLVVRRSGLGTSAAVAPHSRQHTSLSHSQSFADADGEVDGAVLRYRAAKFHLVDLAGSERAKRTGAAGARLKESVSINSGLLALGNVISALGKVSGGKGGKGVLGQSCVGDRERDRIHVPYRQSKLTRLLQDSLGGNSRTLMIACISPSEFSSEETVNTLKYANRARNIKNRPVVNRDPRAAKIVAMQDEIEALRSELLRYQNSMNLPVDRHRGGREGGRETSFSSDEAEGGEGGRERAEGDREEEGEGRRHRKDDKGVDLSVVEEYMQSVLKRETDLWSEKVRELEVTNEAIKTRISESEKRVVAASEAAASAREDYESLHSALQKAYKELQSLQQQQAASPPPSSPRQAVEGSGARRVSNGPLASVLSELGRALRPASQPDPLQGSATPIPVHRDRGRTSVSPSQARERAGDRGGSLSPLGGSVSSQKSRRGNGNPPVGGKKTVRLSFSSDRGVPGSSSSSSSDLNLVCPVPLSKFSSGHQKEKSGVHGEKKSVSPKASGGLGRGKSPDRAASNSPPMQGRTLGEGGGEGSTSMASLRKLQQRRDKEKGGEGSGVQQQEEREGGGMAAGGAGGVSSVSLQSARRDSLCLVRQYLESINRLESGQLEQAKQISRLQEMLAEARGSAIKAEEALAEREEQSSGLHDQLAQAVAELRTLRSERDALDAQLRLMRHEFAQQQQQSRKGGRGRSSGGASAKSGITSGGVRGEEAASSRAFSVPPASAASGSVGPGGGEAKGGVEREMGREEDRAVRQELQASVRRQAELEKTLQGFEVEARCKERLMSDLVKAELEWHKVRGYYETKLRRMEKQLAAEQKSVQSLLKENAEASEGECGASLKEKLEQIENLRQRQREYSRLLQDRERDDRRLRSLEQEVERVRRQQAIVERELEEEVQRATELRAHSRKSQRDGQTSGASRPVSIPVSEKGPRKVPPSSQETQPGSTAVAASVSPLPSRPSTCVRTDGKPTERREGPLPTGQRAPAESSRKETGASLLRARFSDTAELPSEKVTHKDEGPSPASKSTETAPTATSSFEPGFVSVDTHEKGPGKQAVQVEREQKIVEEAPQFHALPAEGLPSLSLQSGKEKSEEKGPGAPAKPLHSAVASDLAESARLPTCPSSQSKADSAEKPKKAAEKTGNQMKDPLSSLSLSAEEGEQKVTDSTPKSAELPKPPGQDVSTEKKPSLTSTDPASVQTVQPKTQTTASTDVPNARPWGSEKTHADPSHTTGEPQKGLIKSPSPAFQQCTKITEPAPSTPSRPPQKNPPTPFRTTCADPLTKSSRPSSKDSSEKGQHQLLSEGPNNRLPNVVLAFSPPGKMAEPPAQPDHPRDSLSLPDRPRQAAQPASVAALSPAPPLAEPPHCTRGPSAKHARQGNWSDARPHPDTLQKSPPSEKTTTTKPKTITPVNSARKQKAPPASLQLPSFGISARVTASTPVPNQKLPSEDPLPDSLSFLALLHSERSKEEISQRGDTQKELQAKYTRKNTEHNSLTNLPRLPSTTDGKEKPSRVLSVPSSSSLLPPNPPNASAPPSAKPSPPLHSSSSPRSPGLPVHHTQPQTQTRQSLPPPTTSANASLTKRRQPTADPQTSFPQSPATQQSPPTPSPRRARSPCTAKAKAKPDSCTLPKLPPSASSARAETETGPPVAREANGALKPSPHASDSAERGVGPQDGKTTAKRTIARSKSRALMVGGMGIVGSIGFIPPAPVQPVKVENVAQSSIGPN</sequence>
<organism evidence="10">
    <name type="scientific">Chromera velia CCMP2878</name>
    <dbReference type="NCBI Taxonomy" id="1169474"/>
    <lineage>
        <taxon>Eukaryota</taxon>
        <taxon>Sar</taxon>
        <taxon>Alveolata</taxon>
        <taxon>Colpodellida</taxon>
        <taxon>Chromeraceae</taxon>
        <taxon>Chromera</taxon>
    </lineage>
</organism>
<feature type="compositionally biased region" description="Basic and acidic residues" evidence="8">
    <location>
        <begin position="1486"/>
        <end position="1495"/>
    </location>
</feature>
<dbReference type="PANTHER" id="PTHR47969">
    <property type="entry name" value="CHROMOSOME-ASSOCIATED KINESIN KIF4A-RELATED"/>
    <property type="match status" value="1"/>
</dbReference>
<feature type="compositionally biased region" description="Polar residues" evidence="8">
    <location>
        <begin position="1387"/>
        <end position="1411"/>
    </location>
</feature>
<feature type="compositionally biased region" description="Basic and acidic residues" evidence="8">
    <location>
        <begin position="1166"/>
        <end position="1176"/>
    </location>
</feature>
<dbReference type="Gene3D" id="3.40.850.10">
    <property type="entry name" value="Kinesin motor domain"/>
    <property type="match status" value="1"/>
</dbReference>